<protein>
    <recommendedName>
        <fullName evidence="3">DUF3539 domain-containing protein</fullName>
    </recommendedName>
</protein>
<organism evidence="1 2">
    <name type="scientific">Roseofilum reptotaenium AO1-A</name>
    <dbReference type="NCBI Taxonomy" id="1925591"/>
    <lineage>
        <taxon>Bacteria</taxon>
        <taxon>Bacillati</taxon>
        <taxon>Cyanobacteriota</taxon>
        <taxon>Cyanophyceae</taxon>
        <taxon>Desertifilales</taxon>
        <taxon>Desertifilaceae</taxon>
        <taxon>Roseofilum</taxon>
    </lineage>
</organism>
<reference evidence="1" key="1">
    <citation type="submission" date="2016-10" db="EMBL/GenBank/DDBJ databases">
        <title>CRISPR-Cas defence system in Roseofilum reptotaenium: evidence of a bacteriophage-cyanobacterium arms race in the coral black band disease.</title>
        <authorList>
            <person name="Buerger P."/>
            <person name="Wood-Charlson E.M."/>
            <person name="Weynberg K.D."/>
            <person name="Willis B."/>
            <person name="Van Oppen M.J."/>
        </authorList>
    </citation>
    <scope>NUCLEOTIDE SEQUENCE [LARGE SCALE GENOMIC DNA]</scope>
    <source>
        <strain evidence="1">AO1-A</strain>
    </source>
</reference>
<proteinExistence type="predicted"/>
<dbReference type="Pfam" id="PF12058">
    <property type="entry name" value="PipX"/>
    <property type="match status" value="1"/>
</dbReference>
<evidence type="ECO:0000313" key="1">
    <source>
        <dbReference type="EMBL" id="OJJ25145.1"/>
    </source>
</evidence>
<dbReference type="AlphaFoldDB" id="A0A1L9QR17"/>
<accession>A0A1L9QR17</accession>
<keyword evidence="2" id="KW-1185">Reference proteome</keyword>
<name>A0A1L9QR17_9CYAN</name>
<dbReference type="Proteomes" id="UP000183940">
    <property type="component" value="Unassembled WGS sequence"/>
</dbReference>
<gene>
    <name evidence="1" type="ORF">BI308_13235</name>
</gene>
<dbReference type="Gene3D" id="2.30.30.660">
    <property type="entry name" value="Protein of unknown function (DUF3539)"/>
    <property type="match status" value="1"/>
</dbReference>
<dbReference type="NCBIfam" id="NF045912">
    <property type="entry name" value="TransCoactPipX"/>
    <property type="match status" value="1"/>
</dbReference>
<dbReference type="STRING" id="1925591.BI308_13235"/>
<dbReference type="EMBL" id="MLAW01000021">
    <property type="protein sequence ID" value="OJJ25145.1"/>
    <property type="molecule type" value="Genomic_DNA"/>
</dbReference>
<dbReference type="InterPro" id="IPR021926">
    <property type="entry name" value="PipX"/>
</dbReference>
<dbReference type="Gene3D" id="6.10.250.870">
    <property type="match status" value="1"/>
</dbReference>
<evidence type="ECO:0008006" key="3">
    <source>
        <dbReference type="Google" id="ProtNLM"/>
    </source>
</evidence>
<evidence type="ECO:0000313" key="2">
    <source>
        <dbReference type="Proteomes" id="UP000183940"/>
    </source>
</evidence>
<comment type="caution">
    <text evidence="1">The sequence shown here is derived from an EMBL/GenBank/DDBJ whole genome shotgun (WGS) entry which is preliminary data.</text>
</comment>
<sequence length="89" mass="10466">MSGEIYLSHPTFGLLFRVCVIEDRKELFTTLYAQRLFFIVIASPEGLKFESVTRGEARIVLENRLRSLRREGKLSLYDELMVVHKRTFQ</sequence>